<dbReference type="SUPFAM" id="SSF54637">
    <property type="entry name" value="Thioesterase/thiol ester dehydrase-isomerase"/>
    <property type="match status" value="1"/>
</dbReference>
<dbReference type="EMBL" id="JAUJEB010000008">
    <property type="protein sequence ID" value="MDN5216342.1"/>
    <property type="molecule type" value="Genomic_DNA"/>
</dbReference>
<gene>
    <name evidence="2" type="ORF">QQ020_30015</name>
</gene>
<dbReference type="InterPro" id="IPR013114">
    <property type="entry name" value="FabA_FabZ"/>
</dbReference>
<keyword evidence="3" id="KW-1185">Reference proteome</keyword>
<reference evidence="2" key="1">
    <citation type="submission" date="2023-06" db="EMBL/GenBank/DDBJ databases">
        <title>Genomic of Agaribacillus aureum.</title>
        <authorList>
            <person name="Wang G."/>
        </authorList>
    </citation>
    <scope>NUCLEOTIDE SEQUENCE</scope>
    <source>
        <strain evidence="2">BMA12</strain>
    </source>
</reference>
<comment type="caution">
    <text evidence="2">The sequence shown here is derived from an EMBL/GenBank/DDBJ whole genome shotgun (WGS) entry which is preliminary data.</text>
</comment>
<dbReference type="InterPro" id="IPR029069">
    <property type="entry name" value="HotDog_dom_sf"/>
</dbReference>
<keyword evidence="1" id="KW-0456">Lyase</keyword>
<evidence type="ECO:0000313" key="3">
    <source>
        <dbReference type="Proteomes" id="UP001172083"/>
    </source>
</evidence>
<dbReference type="PANTHER" id="PTHR30272:SF1">
    <property type="entry name" value="3-HYDROXYACYL-[ACYL-CARRIER-PROTEIN] DEHYDRATASE"/>
    <property type="match status" value="1"/>
</dbReference>
<dbReference type="Gene3D" id="3.10.129.10">
    <property type="entry name" value="Hotdog Thioesterase"/>
    <property type="match status" value="1"/>
</dbReference>
<evidence type="ECO:0000256" key="1">
    <source>
        <dbReference type="ARBA" id="ARBA00023239"/>
    </source>
</evidence>
<accession>A0ABT8LEY5</accession>
<dbReference type="RefSeq" id="WP_346761680.1">
    <property type="nucleotide sequence ID" value="NZ_JAUJEB010000008.1"/>
</dbReference>
<dbReference type="PANTHER" id="PTHR30272">
    <property type="entry name" value="3-HYDROXYACYL-[ACYL-CARRIER-PROTEIN] DEHYDRATASE"/>
    <property type="match status" value="1"/>
</dbReference>
<proteinExistence type="predicted"/>
<dbReference type="Proteomes" id="UP001172083">
    <property type="component" value="Unassembled WGS sequence"/>
</dbReference>
<evidence type="ECO:0000313" key="2">
    <source>
        <dbReference type="EMBL" id="MDN5216342.1"/>
    </source>
</evidence>
<sequence>MNEIEKLLPHRGSFLFVDKILSVSELEIVGTKTFDSTNSFLRGSFPDHHYVPGMILIESMAQCGGAGIRKLGLAEGVFALVSIQGAKFLKGVNYDTPVTYKIQNLKIGEKLIKQTGIIISGNDIVAEASWMSMKMEVAS</sequence>
<protein>
    <submittedName>
        <fullName evidence="2">Beta-hydroxyacyl-ACP dehydratase</fullName>
    </submittedName>
</protein>
<organism evidence="2 3">
    <name type="scientific">Agaribacillus aureus</name>
    <dbReference type="NCBI Taxonomy" id="3051825"/>
    <lineage>
        <taxon>Bacteria</taxon>
        <taxon>Pseudomonadati</taxon>
        <taxon>Bacteroidota</taxon>
        <taxon>Cytophagia</taxon>
        <taxon>Cytophagales</taxon>
        <taxon>Splendidivirgaceae</taxon>
        <taxon>Agaribacillus</taxon>
    </lineage>
</organism>
<dbReference type="Pfam" id="PF07977">
    <property type="entry name" value="FabA"/>
    <property type="match status" value="1"/>
</dbReference>
<name>A0ABT8LEY5_9BACT</name>